<evidence type="ECO:0000313" key="4">
    <source>
        <dbReference type="Proteomes" id="UP001558652"/>
    </source>
</evidence>
<dbReference type="Pfam" id="PF03368">
    <property type="entry name" value="Dicer_dimer"/>
    <property type="match status" value="1"/>
</dbReference>
<reference evidence="3 4" key="1">
    <citation type="submission" date="2024-07" db="EMBL/GenBank/DDBJ databases">
        <title>Chromosome-level genome assembly of the water stick insect Ranatra chinensis (Heteroptera: Nepidae).</title>
        <authorList>
            <person name="Liu X."/>
        </authorList>
    </citation>
    <scope>NUCLEOTIDE SEQUENCE [LARGE SCALE GENOMIC DNA]</scope>
    <source>
        <strain evidence="3">Cailab_2021Rc</strain>
        <tissue evidence="3">Muscle</tissue>
    </source>
</reference>
<dbReference type="InterPro" id="IPR000253">
    <property type="entry name" value="FHA_dom"/>
</dbReference>
<dbReference type="Proteomes" id="UP001558652">
    <property type="component" value="Unassembled WGS sequence"/>
</dbReference>
<sequence>MQRPFSVFGRMDGCHVTMAHPSVSRYHAVLQFRMESDDTEDRGFYIYDLGSTHGTFVNKYRVKHKVYTRVRVGHILKIGCSSRLFILKGPPEDEEVESELTVTELKERRRLQEEERKVKKEQAEMEAKLEEEKKQKLIEERGIDWGMSEDADEETDLSENPYAVTTNEELYIDDPKKTLRGWFEREGEELTYDVQKADKGMFVCKIVLPLDSETGRDIVVEISGKSKKEAIVKCALEACRHIDRLGLLRQSHHESRKRQVKNWEENDYYDSDEDNFLDRTGQIEKKREKRMKKLGKIQESVETYQSLLEKHREVVDRLQKAEDKLYLLKTAAKEELIDADTEVDALDAFMKNLSQNKKRDKLEIKLCRQNIEELKKEEAKLIHFVNLAKPANLPDLKPFVLKKPAVKVDCSLPSVIKASDQENVTAIMQETIEPPEIEDCETKSLEKNVKYIGIFFFIYSYPLISWRESNFVSLEISLNFFLYKQININQSNISHSVH</sequence>
<dbReference type="SUPFAM" id="SSF49879">
    <property type="entry name" value="SMAD/FHA domain"/>
    <property type="match status" value="1"/>
</dbReference>
<keyword evidence="1" id="KW-0175">Coiled coil</keyword>
<dbReference type="SMART" id="SM00240">
    <property type="entry name" value="FHA"/>
    <property type="match status" value="1"/>
</dbReference>
<evidence type="ECO:0000259" key="2">
    <source>
        <dbReference type="PROSITE" id="PS50006"/>
    </source>
</evidence>
<feature type="domain" description="FHA" evidence="2">
    <location>
        <begin position="6"/>
        <end position="62"/>
    </location>
</feature>
<gene>
    <name evidence="3" type="ORF">AAG570_004040</name>
</gene>
<dbReference type="Gene3D" id="3.30.160.20">
    <property type="match status" value="1"/>
</dbReference>
<dbReference type="InterPro" id="IPR050923">
    <property type="entry name" value="Cell_Proc_Reg/RNA_Proc"/>
</dbReference>
<dbReference type="CDD" id="cd22677">
    <property type="entry name" value="FHA_Kanadaptin"/>
    <property type="match status" value="1"/>
</dbReference>
<protein>
    <recommendedName>
        <fullName evidence="2">FHA domain-containing protein</fullName>
    </recommendedName>
</protein>
<dbReference type="EMBL" id="JBFDAA010000015">
    <property type="protein sequence ID" value="KAL1117725.1"/>
    <property type="molecule type" value="Genomic_DNA"/>
</dbReference>
<dbReference type="PANTHER" id="PTHR23308">
    <property type="entry name" value="NUCLEAR INHIBITOR OF PROTEIN PHOSPHATASE-1"/>
    <property type="match status" value="1"/>
</dbReference>
<dbReference type="Pfam" id="PF00498">
    <property type="entry name" value="FHA"/>
    <property type="match status" value="1"/>
</dbReference>
<organism evidence="3 4">
    <name type="scientific">Ranatra chinensis</name>
    <dbReference type="NCBI Taxonomy" id="642074"/>
    <lineage>
        <taxon>Eukaryota</taxon>
        <taxon>Metazoa</taxon>
        <taxon>Ecdysozoa</taxon>
        <taxon>Arthropoda</taxon>
        <taxon>Hexapoda</taxon>
        <taxon>Insecta</taxon>
        <taxon>Pterygota</taxon>
        <taxon>Neoptera</taxon>
        <taxon>Paraneoptera</taxon>
        <taxon>Hemiptera</taxon>
        <taxon>Heteroptera</taxon>
        <taxon>Panheteroptera</taxon>
        <taxon>Nepomorpha</taxon>
        <taxon>Nepidae</taxon>
        <taxon>Ranatrinae</taxon>
        <taxon>Ranatra</taxon>
    </lineage>
</organism>
<proteinExistence type="predicted"/>
<evidence type="ECO:0000313" key="3">
    <source>
        <dbReference type="EMBL" id="KAL1117725.1"/>
    </source>
</evidence>
<name>A0ABD0YR67_9HEMI</name>
<dbReference type="InterPro" id="IPR008984">
    <property type="entry name" value="SMAD_FHA_dom_sf"/>
</dbReference>
<keyword evidence="4" id="KW-1185">Reference proteome</keyword>
<dbReference type="AlphaFoldDB" id="A0ABD0YR67"/>
<dbReference type="InterPro" id="IPR005034">
    <property type="entry name" value="Dicer_dimerisation"/>
</dbReference>
<feature type="coiled-coil region" evidence="1">
    <location>
        <begin position="350"/>
        <end position="377"/>
    </location>
</feature>
<comment type="caution">
    <text evidence="3">The sequence shown here is derived from an EMBL/GenBank/DDBJ whole genome shotgun (WGS) entry which is preliminary data.</text>
</comment>
<accession>A0ABD0YR67</accession>
<evidence type="ECO:0000256" key="1">
    <source>
        <dbReference type="SAM" id="Coils"/>
    </source>
</evidence>
<dbReference type="Gene3D" id="2.60.200.20">
    <property type="match status" value="1"/>
</dbReference>
<feature type="coiled-coil region" evidence="1">
    <location>
        <begin position="102"/>
        <end position="140"/>
    </location>
</feature>
<dbReference type="CDD" id="cd19856">
    <property type="entry name" value="DSRM_Kanadaptin"/>
    <property type="match status" value="1"/>
</dbReference>
<dbReference type="PROSITE" id="PS50006">
    <property type="entry name" value="FHA_DOMAIN"/>
    <property type="match status" value="1"/>
</dbReference>